<feature type="region of interest" description="Disordered" evidence="1">
    <location>
        <begin position="456"/>
        <end position="498"/>
    </location>
</feature>
<feature type="compositionally biased region" description="Polar residues" evidence="1">
    <location>
        <begin position="174"/>
        <end position="189"/>
    </location>
</feature>
<feature type="compositionally biased region" description="Basic and acidic residues" evidence="1">
    <location>
        <begin position="1189"/>
        <end position="1199"/>
    </location>
</feature>
<name>A0A8X7N511_9BASI</name>
<feature type="compositionally biased region" description="Polar residues" evidence="1">
    <location>
        <begin position="1029"/>
        <end position="1065"/>
    </location>
</feature>
<proteinExistence type="predicted"/>
<feature type="region of interest" description="Disordered" evidence="1">
    <location>
        <begin position="714"/>
        <end position="746"/>
    </location>
</feature>
<feature type="region of interest" description="Disordered" evidence="1">
    <location>
        <begin position="161"/>
        <end position="238"/>
    </location>
</feature>
<feature type="compositionally biased region" description="Polar residues" evidence="1">
    <location>
        <begin position="197"/>
        <end position="210"/>
    </location>
</feature>
<feature type="compositionally biased region" description="Polar residues" evidence="1">
    <location>
        <begin position="456"/>
        <end position="469"/>
    </location>
</feature>
<evidence type="ECO:0000256" key="1">
    <source>
        <dbReference type="SAM" id="MobiDB-lite"/>
    </source>
</evidence>
<reference evidence="2" key="1">
    <citation type="submission" date="2016-04" db="EMBL/GenBank/DDBJ databases">
        <authorList>
            <person name="Nguyen H.D."/>
            <person name="Samba Siva P."/>
            <person name="Cullis J."/>
            <person name="Levesque C.A."/>
            <person name="Hambleton S."/>
        </authorList>
    </citation>
    <scope>NUCLEOTIDE SEQUENCE</scope>
    <source>
        <strain evidence="2">DAOMC 236422</strain>
    </source>
</reference>
<evidence type="ECO:0000313" key="3">
    <source>
        <dbReference type="Proteomes" id="UP000078113"/>
    </source>
</evidence>
<feature type="compositionally biased region" description="Low complexity" evidence="1">
    <location>
        <begin position="1461"/>
        <end position="1477"/>
    </location>
</feature>
<organism evidence="2 3">
    <name type="scientific">Tilletia walkeri</name>
    <dbReference type="NCBI Taxonomy" id="117179"/>
    <lineage>
        <taxon>Eukaryota</taxon>
        <taxon>Fungi</taxon>
        <taxon>Dikarya</taxon>
        <taxon>Basidiomycota</taxon>
        <taxon>Ustilaginomycotina</taxon>
        <taxon>Exobasidiomycetes</taxon>
        <taxon>Tilletiales</taxon>
        <taxon>Tilletiaceae</taxon>
        <taxon>Tilletia</taxon>
    </lineage>
</organism>
<feature type="compositionally biased region" description="Polar residues" evidence="1">
    <location>
        <begin position="1172"/>
        <end position="1182"/>
    </location>
</feature>
<accession>A0A8X7N511</accession>
<feature type="compositionally biased region" description="Low complexity" evidence="1">
    <location>
        <begin position="655"/>
        <end position="669"/>
    </location>
</feature>
<comment type="caution">
    <text evidence="2">The sequence shown here is derived from an EMBL/GenBank/DDBJ whole genome shotgun (WGS) entry which is preliminary data.</text>
</comment>
<feature type="region of interest" description="Disordered" evidence="1">
    <location>
        <begin position="116"/>
        <end position="137"/>
    </location>
</feature>
<feature type="region of interest" description="Disordered" evidence="1">
    <location>
        <begin position="1015"/>
        <end position="1257"/>
    </location>
</feature>
<keyword evidence="3" id="KW-1185">Reference proteome</keyword>
<dbReference type="Proteomes" id="UP000078113">
    <property type="component" value="Unassembled WGS sequence"/>
</dbReference>
<feature type="region of interest" description="Disordered" evidence="1">
    <location>
        <begin position="583"/>
        <end position="690"/>
    </location>
</feature>
<dbReference type="EMBL" id="LWDG02000247">
    <property type="protein sequence ID" value="KAE8267217.1"/>
    <property type="molecule type" value="Genomic_DNA"/>
</dbReference>
<feature type="compositionally biased region" description="Polar residues" evidence="1">
    <location>
        <begin position="803"/>
        <end position="836"/>
    </location>
</feature>
<feature type="region of interest" description="Disordered" evidence="1">
    <location>
        <begin position="789"/>
        <end position="836"/>
    </location>
</feature>
<feature type="compositionally biased region" description="Polar residues" evidence="1">
    <location>
        <begin position="479"/>
        <end position="495"/>
    </location>
</feature>
<evidence type="ECO:0000313" key="2">
    <source>
        <dbReference type="EMBL" id="KAE8267217.1"/>
    </source>
</evidence>
<feature type="compositionally biased region" description="Polar residues" evidence="1">
    <location>
        <begin position="84"/>
        <end position="98"/>
    </location>
</feature>
<feature type="compositionally biased region" description="Gly residues" evidence="1">
    <location>
        <begin position="588"/>
        <end position="604"/>
    </location>
</feature>
<feature type="compositionally biased region" description="Polar residues" evidence="1">
    <location>
        <begin position="61"/>
        <end position="72"/>
    </location>
</feature>
<feature type="compositionally biased region" description="Acidic residues" evidence="1">
    <location>
        <begin position="716"/>
        <end position="727"/>
    </location>
</feature>
<feature type="region of interest" description="Disordered" evidence="1">
    <location>
        <begin position="1457"/>
        <end position="1525"/>
    </location>
</feature>
<protein>
    <submittedName>
        <fullName evidence="2">Uncharacterized protein</fullName>
    </submittedName>
</protein>
<sequence>MDRPVDQTAPLPSEPSTSPAADSAMSEQPPVVAAPQARDEEEDAPTVQKDDPDDAERNEASLLSQLHSNTDGASALSGIELPTHYQSPSQSDPRSPASSAKAGSYAVVPPIALTSTILLPDLSRRGGHGKRIGSVYRGGLAGSRSMRASQHPVGEINAAPAIRSDAEQSPVPGPSTSAPTPEQSASLSQPLPPDSPTAATLSAVAQSLNPTPKVAKKSVNAAKTRAPRKSASNAQSVAESSAAAARRVMPARLRRVGNLLEGSSLGSELAGLIGDERIEASGEHSVSLPPNTRILCTTEHENYRARAWEDTEAASSYKSYFDNEEVQRACRERAEIETPEFDPWDEVAFQGRKRFFEPTVDLSIGAYRALQRTAILREKRQRKLERDKVIKDRNRVAERIETLKTCESKQFFPIVRARAAVRPNPASSSSSTQPGTAAVAAAAAALAGPLIHTDSSEQTTTLVSMSKAGTTSSSTTESAPVTQQDSAGTTRSTSIGLPGTHQKLAQQHPALIAASLSAAAAGTRLSATMSDEAQMMHVAAESLRDELIAEATKTLEKYDVAIAQAAIGLESVLGERDDVGEGSFAASGSGGKGAKTGLSAGGKSAGAKQPHHTTTGVRRARYAESSTENSDVESNYTTQSRAATPVAKRPRRSEVVTSRASRASRRSASYGGKVDHNMDSDATAESVQKDVVPSKSFDTSATFFRKLKKGKAFNEASDDESLYDESTAEGRRSTRRKGTTAAQNSVVGKLRATVSASARRAGIRQDRENLVRPLDIPFRTFDDILADSEPEDEPEKRLPQPSVPSSADSPSRTRNLPPASQTGINSQPPLEGNSNQELSTTVASLNGVVSSQPPNDVDISALAMTTIPTAADSSIEEGQSVVPMAVDTVEASRDAATPVVLPSADATSSTVIAADTSAEPSTRPIARPKYRPGSLIDVDVPPRPSFHTLLLWGCYPFTSRSLGPDATEEAIRRNRGQWSEEEWNLREFGDPEGGERSASEIRRMLIFGWTTEDWRRPKSPSVEAGEALSSDQNSTEPHATSAAQSSVEQILTEPNSTEQISTGPSSKEPVLNGHISTDQGPGEPSTNNVQVERPAPEAVHVPVPSSDISHPAETIPTLPQDTSAAMVGVEPAENVAAQPPVIPPSEPQDASAPDVATQSSDGAAQVAAQLSVAPSAQPQDGTATPVAHESTEATEERAGPSEVPKPNVQQTSAPNVAQPASKREEKKAAQPSAAPPPKYETVEETHLHKVTASPFELSETHMAHSQLMAEWEDQVRSLPAGTKLPPKPEWDDVLRDVCSQIKLSKGVKGKGKGKGKEPAVNLSGLGTKRKTQIQMRFGTRSSSTRLQTLLAFGEKLPLKELEKERPFDYLAEYKYRKWGYLTTVDAGDTTTSTTSAKGCYVTPTNHGSDSGSGRWRALMEVARNRDQKWLKECKDFDESKLSALRKEFNESKIAALRKAQTTTNTTSSSSTTETPTSLDAQGASLQPTTAAAEDSTMSAPAVTADDESVAKEVPSLGPSEMDLGT</sequence>
<reference evidence="2" key="2">
    <citation type="journal article" date="2019" name="IMA Fungus">
        <title>Genome sequencing and comparison of five Tilletia species to identify candidate genes for the detection of regulated species infecting wheat.</title>
        <authorList>
            <person name="Nguyen H.D.T."/>
            <person name="Sultana T."/>
            <person name="Kesanakurti P."/>
            <person name="Hambleton S."/>
        </authorList>
    </citation>
    <scope>NUCLEOTIDE SEQUENCE</scope>
    <source>
        <strain evidence="2">DAOMC 236422</strain>
    </source>
</reference>
<feature type="region of interest" description="Disordered" evidence="1">
    <location>
        <begin position="1"/>
        <end position="103"/>
    </location>
</feature>
<feature type="compositionally biased region" description="Polar residues" evidence="1">
    <location>
        <begin position="624"/>
        <end position="642"/>
    </location>
</feature>
<gene>
    <name evidence="2" type="ORF">A4X09_0g5129</name>
</gene>
<feature type="compositionally biased region" description="Polar residues" evidence="1">
    <location>
        <begin position="1074"/>
        <end position="1090"/>
    </location>
</feature>